<evidence type="ECO:0000256" key="7">
    <source>
        <dbReference type="ARBA" id="ARBA00023012"/>
    </source>
</evidence>
<dbReference type="InterPro" id="IPR003594">
    <property type="entry name" value="HATPase_dom"/>
</dbReference>
<dbReference type="SMART" id="SM00388">
    <property type="entry name" value="HisKA"/>
    <property type="match status" value="1"/>
</dbReference>
<dbReference type="PRINTS" id="PR00344">
    <property type="entry name" value="BCTRLSENSOR"/>
</dbReference>
<dbReference type="Proteomes" id="UP001589750">
    <property type="component" value="Unassembled WGS sequence"/>
</dbReference>
<dbReference type="Gene3D" id="1.10.287.130">
    <property type="match status" value="1"/>
</dbReference>
<organism evidence="9 10">
    <name type="scientific">Nocardioides plantarum</name>
    <dbReference type="NCBI Taxonomy" id="29299"/>
    <lineage>
        <taxon>Bacteria</taxon>
        <taxon>Bacillati</taxon>
        <taxon>Actinomycetota</taxon>
        <taxon>Actinomycetes</taxon>
        <taxon>Propionibacteriales</taxon>
        <taxon>Nocardioidaceae</taxon>
        <taxon>Nocardioides</taxon>
    </lineage>
</organism>
<evidence type="ECO:0000313" key="10">
    <source>
        <dbReference type="Proteomes" id="UP001589750"/>
    </source>
</evidence>
<dbReference type="InterPro" id="IPR003661">
    <property type="entry name" value="HisK_dim/P_dom"/>
</dbReference>
<comment type="caution">
    <text evidence="9">The sequence shown here is derived from an EMBL/GenBank/DDBJ whole genome shotgun (WGS) entry which is preliminary data.</text>
</comment>
<dbReference type="PANTHER" id="PTHR43711:SF31">
    <property type="entry name" value="HISTIDINE KINASE"/>
    <property type="match status" value="1"/>
</dbReference>
<dbReference type="Pfam" id="PF02518">
    <property type="entry name" value="HATPase_c"/>
    <property type="match status" value="1"/>
</dbReference>
<dbReference type="Gene3D" id="3.30.565.10">
    <property type="entry name" value="Histidine kinase-like ATPase, C-terminal domain"/>
    <property type="match status" value="1"/>
</dbReference>
<dbReference type="Pfam" id="PF13185">
    <property type="entry name" value="GAF_2"/>
    <property type="match status" value="1"/>
</dbReference>
<feature type="domain" description="Histidine kinase" evidence="8">
    <location>
        <begin position="176"/>
        <end position="402"/>
    </location>
</feature>
<gene>
    <name evidence="9" type="ORF">ACFFRI_18735</name>
</gene>
<keyword evidence="7" id="KW-0902">Two-component regulatory system</keyword>
<evidence type="ECO:0000259" key="8">
    <source>
        <dbReference type="PROSITE" id="PS50109"/>
    </source>
</evidence>
<dbReference type="GO" id="GO:0005524">
    <property type="term" value="F:ATP binding"/>
    <property type="evidence" value="ECO:0007669"/>
    <property type="project" value="UniProtKB-KW"/>
</dbReference>
<reference evidence="9 10" key="1">
    <citation type="submission" date="2024-09" db="EMBL/GenBank/DDBJ databases">
        <authorList>
            <person name="Sun Q."/>
            <person name="Mori K."/>
        </authorList>
    </citation>
    <scope>NUCLEOTIDE SEQUENCE [LARGE SCALE GENOMIC DNA]</scope>
    <source>
        <strain evidence="9 10">JCM 9626</strain>
    </source>
</reference>
<dbReference type="InterPro" id="IPR004358">
    <property type="entry name" value="Sig_transdc_His_kin-like_C"/>
</dbReference>
<dbReference type="SUPFAM" id="SSF47384">
    <property type="entry name" value="Homodimeric domain of signal transducing histidine kinase"/>
    <property type="match status" value="1"/>
</dbReference>
<evidence type="ECO:0000256" key="3">
    <source>
        <dbReference type="ARBA" id="ARBA00012438"/>
    </source>
</evidence>
<dbReference type="InterPro" id="IPR036890">
    <property type="entry name" value="HATPase_C_sf"/>
</dbReference>
<proteinExistence type="predicted"/>
<keyword evidence="5" id="KW-0808">Transferase</keyword>
<dbReference type="PANTHER" id="PTHR43711">
    <property type="entry name" value="TWO-COMPONENT HISTIDINE KINASE"/>
    <property type="match status" value="1"/>
</dbReference>
<dbReference type="PROSITE" id="PS50109">
    <property type="entry name" value="HIS_KIN"/>
    <property type="match status" value="1"/>
</dbReference>
<dbReference type="InterPro" id="IPR005467">
    <property type="entry name" value="His_kinase_dom"/>
</dbReference>
<evidence type="ECO:0000256" key="2">
    <source>
        <dbReference type="ARBA" id="ARBA00004236"/>
    </source>
</evidence>
<comment type="subcellular location">
    <subcellularLocation>
        <location evidence="2">Cell membrane</location>
    </subcellularLocation>
</comment>
<dbReference type="Gene3D" id="3.30.450.40">
    <property type="match status" value="1"/>
</dbReference>
<evidence type="ECO:0000256" key="1">
    <source>
        <dbReference type="ARBA" id="ARBA00000085"/>
    </source>
</evidence>
<dbReference type="SMART" id="SM00387">
    <property type="entry name" value="HATPase_c"/>
    <property type="match status" value="1"/>
</dbReference>
<dbReference type="SMART" id="SM00065">
    <property type="entry name" value="GAF"/>
    <property type="match status" value="1"/>
</dbReference>
<dbReference type="SUPFAM" id="SSF55874">
    <property type="entry name" value="ATPase domain of HSP90 chaperone/DNA topoisomerase II/histidine kinase"/>
    <property type="match status" value="1"/>
</dbReference>
<keyword evidence="9" id="KW-0067">ATP-binding</keyword>
<evidence type="ECO:0000256" key="4">
    <source>
        <dbReference type="ARBA" id="ARBA00022553"/>
    </source>
</evidence>
<accession>A0ABV5KEM6</accession>
<dbReference type="RefSeq" id="WP_140007314.1">
    <property type="nucleotide sequence ID" value="NZ_JBHMDG010000028.1"/>
</dbReference>
<keyword evidence="10" id="KW-1185">Reference proteome</keyword>
<comment type="catalytic activity">
    <reaction evidence="1">
        <text>ATP + protein L-histidine = ADP + protein N-phospho-L-histidine.</text>
        <dbReference type="EC" id="2.7.13.3"/>
    </reaction>
</comment>
<dbReference type="InterPro" id="IPR029016">
    <property type="entry name" value="GAF-like_dom_sf"/>
</dbReference>
<keyword evidence="4" id="KW-0597">Phosphoprotein</keyword>
<protein>
    <recommendedName>
        <fullName evidence="3">histidine kinase</fullName>
        <ecNumber evidence="3">2.7.13.3</ecNumber>
    </recommendedName>
</protein>
<evidence type="ECO:0000256" key="5">
    <source>
        <dbReference type="ARBA" id="ARBA00022679"/>
    </source>
</evidence>
<keyword evidence="9" id="KW-0547">Nucleotide-binding</keyword>
<dbReference type="InterPro" id="IPR003018">
    <property type="entry name" value="GAF"/>
</dbReference>
<dbReference type="CDD" id="cd00082">
    <property type="entry name" value="HisKA"/>
    <property type="match status" value="1"/>
</dbReference>
<name>A0ABV5KEM6_9ACTN</name>
<keyword evidence="6" id="KW-0418">Kinase</keyword>
<dbReference type="InterPro" id="IPR050736">
    <property type="entry name" value="Sensor_HK_Regulatory"/>
</dbReference>
<dbReference type="InterPro" id="IPR036097">
    <property type="entry name" value="HisK_dim/P_sf"/>
</dbReference>
<evidence type="ECO:0000256" key="6">
    <source>
        <dbReference type="ARBA" id="ARBA00022777"/>
    </source>
</evidence>
<evidence type="ECO:0000313" key="9">
    <source>
        <dbReference type="EMBL" id="MFB9315096.1"/>
    </source>
</evidence>
<sequence length="402" mass="43475">MTSSTERLVGVLSEFARTLLTDYPVQDLLEELIRHAVDLLPIDAAGVSLISQRTRPRMVASRGPAAAEFEQLQTDLDEGPCIAAYSSEHPILVPDLAVETPFPRFAKHAREAGLAAVFAFPLRSADRRVGALDLYRTSAGDLDPQDLAVAQTLADVATVYVLNAEDRIARTEFVSSVSHELRTPMTSIGGYTELLSDETAGALSPRQRQFVEAIERNTRRAAALASDLLVVATLESRAPRPHVSLDLVAVAHEAHDALEASIAERDVSVEFDIAAEPLLVEGRAEDLERVVVNLVGNALKFTPDGGHVRCSVSRTAESEGQGLGSFARIEVSDDGVGIPEDEQPQLFTRFFRSSTAETHQIQGTGLGLHIVATIVREHHGRIGVRSQHQQGSTFTVDLPTAD</sequence>
<dbReference type="EC" id="2.7.13.3" evidence="3"/>
<dbReference type="EMBL" id="JBHMDG010000028">
    <property type="protein sequence ID" value="MFB9315096.1"/>
    <property type="molecule type" value="Genomic_DNA"/>
</dbReference>
<dbReference type="SUPFAM" id="SSF55781">
    <property type="entry name" value="GAF domain-like"/>
    <property type="match status" value="1"/>
</dbReference>
<dbReference type="Pfam" id="PF00512">
    <property type="entry name" value="HisKA"/>
    <property type="match status" value="1"/>
</dbReference>